<accession>A0A813EKV5</accession>
<reference evidence="3" key="1">
    <citation type="submission" date="2021-02" db="EMBL/GenBank/DDBJ databases">
        <authorList>
            <person name="Dougan E. K."/>
            <person name="Rhodes N."/>
            <person name="Thang M."/>
            <person name="Chan C."/>
        </authorList>
    </citation>
    <scope>NUCLEOTIDE SEQUENCE</scope>
</reference>
<evidence type="ECO:0000256" key="1">
    <source>
        <dbReference type="SAM" id="MobiDB-lite"/>
    </source>
</evidence>
<feature type="compositionally biased region" description="Low complexity" evidence="1">
    <location>
        <begin position="656"/>
        <end position="665"/>
    </location>
</feature>
<protein>
    <recommendedName>
        <fullName evidence="2">TET-Associated Glycosyltransferase domain-containing protein</fullName>
    </recommendedName>
</protein>
<feature type="region of interest" description="Disordered" evidence="1">
    <location>
        <begin position="616"/>
        <end position="689"/>
    </location>
</feature>
<dbReference type="AlphaFoldDB" id="A0A813EKV5"/>
<evidence type="ECO:0000313" key="3">
    <source>
        <dbReference type="EMBL" id="CAE8601531.1"/>
    </source>
</evidence>
<feature type="compositionally biased region" description="Low complexity" evidence="1">
    <location>
        <begin position="534"/>
        <end position="544"/>
    </location>
</feature>
<dbReference type="Proteomes" id="UP000654075">
    <property type="component" value="Unassembled WGS sequence"/>
</dbReference>
<organism evidence="3 4">
    <name type="scientific">Polarella glacialis</name>
    <name type="common">Dinoflagellate</name>
    <dbReference type="NCBI Taxonomy" id="89957"/>
    <lineage>
        <taxon>Eukaryota</taxon>
        <taxon>Sar</taxon>
        <taxon>Alveolata</taxon>
        <taxon>Dinophyceae</taxon>
        <taxon>Suessiales</taxon>
        <taxon>Suessiaceae</taxon>
        <taxon>Polarella</taxon>
    </lineage>
</organism>
<keyword evidence="4" id="KW-1185">Reference proteome</keyword>
<evidence type="ECO:0000313" key="4">
    <source>
        <dbReference type="Proteomes" id="UP000654075"/>
    </source>
</evidence>
<feature type="compositionally biased region" description="Basic and acidic residues" evidence="1">
    <location>
        <begin position="578"/>
        <end position="590"/>
    </location>
</feature>
<feature type="compositionally biased region" description="Polar residues" evidence="1">
    <location>
        <begin position="564"/>
        <end position="573"/>
    </location>
</feature>
<feature type="domain" description="TET-Associated Glycosyltransferase" evidence="2">
    <location>
        <begin position="89"/>
        <end position="296"/>
    </location>
</feature>
<dbReference type="Pfam" id="PF20691">
    <property type="entry name" value="TAGT"/>
    <property type="match status" value="1"/>
</dbReference>
<comment type="caution">
    <text evidence="3">The sequence shown here is derived from an EMBL/GenBank/DDBJ whole genome shotgun (WGS) entry which is preliminary data.</text>
</comment>
<proteinExistence type="predicted"/>
<dbReference type="OrthoDB" id="440505at2759"/>
<sequence length="689" mass="75944">MSTAGLHLPAQGGKTQQQEERLKRAHRPFTSRPSRIRDARERKDHEMVVDLGEGVSCRLFVPDNLRGHFTDSEAGSLQLRPPAAGEAPFPVFMPSTGRSALDEEVGMLDLTATMLDSNGKQLDFLQIVAVRPSEVDKYRMSAPFFVVMELPTCGTVQHQQYGSLKPEELGVGCSRHWMVRLASALGAGFVFMLDDSIRAWRGVTLVEDPHPMFGLPAGRRVLQYFAEPRFLAEELPKYVALGFARFSPDLMFARKAYSRSQIYSSFLLNISRVQQEELNFRQDVFVWEDLLFSLKAHDVVRCSRFAMMKRPYRTGGCANQIARSANPILRVGNVEKLSPDQLAAEALGEQCLQGQSEPADGRKKRGRKKVKGVQEVAEAQAIAQPSSDDPFVLEDDPALKPESAVCDANGNIMNKYYKGFIQAFKDTEKKRLDPAAPTGLKCPGVRKGESVPDGLRVWDDTKKARGCKSRVSDLDEQFWGAGWIAYPPSKKGSKWFNIKIWGSWRLAFVLARLQYQVWQQKHAAENPSSPSGEAGTTPKAKTAKSTSDDATSGRKAERGRGRPSTKSHQASSGSGIGHHKENKEGKENKEKGKRANQPSSVKRTLDMFFPMKKELSADGSSAAAPPSPKQQKLFGFFKGGRSSASSSDGQAERPAETTAEEAASPELKRCKLESDAEPAGITSVPPYCG</sequence>
<evidence type="ECO:0000259" key="2">
    <source>
        <dbReference type="Pfam" id="PF20691"/>
    </source>
</evidence>
<feature type="region of interest" description="Disordered" evidence="1">
    <location>
        <begin position="523"/>
        <end position="604"/>
    </location>
</feature>
<feature type="compositionally biased region" description="Basic and acidic residues" evidence="1">
    <location>
        <begin position="551"/>
        <end position="560"/>
    </location>
</feature>
<dbReference type="InterPro" id="IPR049100">
    <property type="entry name" value="TAGT"/>
</dbReference>
<name>A0A813EKV5_POLGL</name>
<gene>
    <name evidence="3" type="ORF">PGLA1383_LOCUS19823</name>
</gene>
<feature type="region of interest" description="Disordered" evidence="1">
    <location>
        <begin position="1"/>
        <end position="43"/>
    </location>
</feature>
<dbReference type="EMBL" id="CAJNNV010013263">
    <property type="protein sequence ID" value="CAE8601531.1"/>
    <property type="molecule type" value="Genomic_DNA"/>
</dbReference>